<dbReference type="SUPFAM" id="SSF102735">
    <property type="entry name" value="Trigger factor ribosome-binding domain"/>
    <property type="match status" value="1"/>
</dbReference>
<dbReference type="Gene3D" id="3.30.70.1050">
    <property type="entry name" value="Trigger factor ribosome-binding domain"/>
    <property type="match status" value="1"/>
</dbReference>
<dbReference type="InterPro" id="IPR046357">
    <property type="entry name" value="PPIase_dom_sf"/>
</dbReference>
<evidence type="ECO:0000256" key="4">
    <source>
        <dbReference type="ARBA" id="ARBA00016902"/>
    </source>
</evidence>
<keyword evidence="9 12" id="KW-0131">Cell cycle</keyword>
<dbReference type="NCBIfam" id="TIGR00115">
    <property type="entry name" value="tig"/>
    <property type="match status" value="1"/>
</dbReference>
<dbReference type="AlphaFoldDB" id="A0A140L7H2"/>
<dbReference type="PANTHER" id="PTHR30560">
    <property type="entry name" value="TRIGGER FACTOR CHAPERONE AND PEPTIDYL-PROLYL CIS/TRANS ISOMERASE"/>
    <property type="match status" value="1"/>
</dbReference>
<name>A0A140L7H2_9FIRM</name>
<evidence type="ECO:0000256" key="10">
    <source>
        <dbReference type="ARBA" id="ARBA00024849"/>
    </source>
</evidence>
<comment type="similarity">
    <text evidence="2 12 14">Belongs to the FKBP-type PPIase family. Tig subfamily.</text>
</comment>
<dbReference type="InterPro" id="IPR027304">
    <property type="entry name" value="Trigger_fact/SurA_dom_sf"/>
</dbReference>
<evidence type="ECO:0000256" key="7">
    <source>
        <dbReference type="ARBA" id="ARBA00023186"/>
    </source>
</evidence>
<accession>A0A140L7H2</accession>
<proteinExistence type="inferred from homology"/>
<dbReference type="STRING" id="520762.AN619_10280"/>
<evidence type="ECO:0000256" key="14">
    <source>
        <dbReference type="RuleBase" id="RU003914"/>
    </source>
</evidence>
<keyword evidence="18" id="KW-1185">Reference proteome</keyword>
<dbReference type="GO" id="GO:0043335">
    <property type="term" value="P:protein unfolding"/>
    <property type="evidence" value="ECO:0007669"/>
    <property type="project" value="TreeGrafter"/>
</dbReference>
<organism evidence="17 18">
    <name type="scientific">Thermotalea metallivorans</name>
    <dbReference type="NCBI Taxonomy" id="520762"/>
    <lineage>
        <taxon>Bacteria</taxon>
        <taxon>Bacillati</taxon>
        <taxon>Bacillota</taxon>
        <taxon>Clostridia</taxon>
        <taxon>Peptostreptococcales</taxon>
        <taxon>Thermotaleaceae</taxon>
        <taxon>Thermotalea</taxon>
    </lineage>
</organism>
<feature type="coiled-coil region" evidence="15">
    <location>
        <begin position="121"/>
        <end position="155"/>
    </location>
</feature>
<evidence type="ECO:0000256" key="12">
    <source>
        <dbReference type="HAMAP-Rule" id="MF_00303"/>
    </source>
</evidence>
<reference evidence="17 18" key="1">
    <citation type="submission" date="2015-12" db="EMBL/GenBank/DDBJ databases">
        <title>Draft genome sequence of the thermoanaerobe Thermotalea metallivorans, an isolate from the runoff channel of the Great Artesian Basin, Australia.</title>
        <authorList>
            <person name="Patel B.K."/>
        </authorList>
    </citation>
    <scope>NUCLEOTIDE SEQUENCE [LARGE SCALE GENOMIC DNA]</scope>
    <source>
        <strain evidence="17 18">B2-1</strain>
    </source>
</reference>
<evidence type="ECO:0000256" key="1">
    <source>
        <dbReference type="ARBA" id="ARBA00000971"/>
    </source>
</evidence>
<dbReference type="GO" id="GO:0044183">
    <property type="term" value="F:protein folding chaperone"/>
    <property type="evidence" value="ECO:0007669"/>
    <property type="project" value="TreeGrafter"/>
</dbReference>
<sequence>MNSTVVKKENNEVTLRIEASAEDFENAVQKAYHKMKGKFNIPGFRKGKAPRKLIEIHYGEGVFYEEAINTIFPEAYEKAVKDHGLDPVDRPAVDIEQIGKGQNLVLTATVTVVPEVVLGEYKGIEVEKKEYNVKEEDVEKEIERLRERNARLIAVERPVKEGDTLIIDYAGFVGDEQFEGGTAERQTLVIGSGQFIPGFEDQLIGAEAGQDVEVKVTFPEAYHAADLAGKEAIFQVKIHEVKEKELPVLDDEFAKDVSEFDTLEELRADLRKKLEESAKNRDERELRDAVVKKVTENAQIDIPEIMVEHQLDDMLNELDYQLRFQGLNLETYLQYMNQKEEDIRNQMRNDAYNRVKTQLTLEAIAKQENIEADPEEIDAEIERYAKQYNTDAEKFRASLKESDYGYMKEGIKVRKTIDFLVENANVTK</sequence>
<comment type="function">
    <text evidence="10 12">Involved in protein export. Acts as a chaperone by maintaining the newly synthesized protein in an open conformation. Functions as a peptidyl-prolyl cis-trans isomerase.</text>
</comment>
<protein>
    <recommendedName>
        <fullName evidence="4 12">Trigger factor</fullName>
        <shortName evidence="12">TF</shortName>
        <ecNumber evidence="3 12">5.2.1.8</ecNumber>
    </recommendedName>
    <alternativeName>
        <fullName evidence="11 12">PPIase</fullName>
    </alternativeName>
</protein>
<comment type="domain">
    <text evidence="12">Consists of 3 domains; the N-terminus binds the ribosome, the middle domain has PPIase activity, while the C-terminus has intrinsic chaperone activity on its own.</text>
</comment>
<dbReference type="InterPro" id="IPR005215">
    <property type="entry name" value="Trig_fac"/>
</dbReference>
<evidence type="ECO:0000256" key="6">
    <source>
        <dbReference type="ARBA" id="ARBA00023110"/>
    </source>
</evidence>
<evidence type="ECO:0000256" key="3">
    <source>
        <dbReference type="ARBA" id="ARBA00013194"/>
    </source>
</evidence>
<dbReference type="Proteomes" id="UP000070456">
    <property type="component" value="Unassembled WGS sequence"/>
</dbReference>
<dbReference type="SUPFAM" id="SSF54534">
    <property type="entry name" value="FKBP-like"/>
    <property type="match status" value="1"/>
</dbReference>
<keyword evidence="5 12" id="KW-0132">Cell division</keyword>
<feature type="domain" description="PPIase FKBP-type" evidence="16">
    <location>
        <begin position="162"/>
        <end position="247"/>
    </location>
</feature>
<dbReference type="PIRSF" id="PIRSF003095">
    <property type="entry name" value="Trigger_factor"/>
    <property type="match status" value="1"/>
</dbReference>
<evidence type="ECO:0000313" key="17">
    <source>
        <dbReference type="EMBL" id="KXG76497.1"/>
    </source>
</evidence>
<dbReference type="SUPFAM" id="SSF109998">
    <property type="entry name" value="Triger factor/SurA peptide-binding domain-like"/>
    <property type="match status" value="1"/>
</dbReference>
<keyword evidence="12" id="KW-0963">Cytoplasm</keyword>
<dbReference type="EMBL" id="LOEE01000027">
    <property type="protein sequence ID" value="KXG76497.1"/>
    <property type="molecule type" value="Genomic_DNA"/>
</dbReference>
<dbReference type="HAMAP" id="MF_00303">
    <property type="entry name" value="Trigger_factor_Tig"/>
    <property type="match status" value="1"/>
</dbReference>
<evidence type="ECO:0000259" key="16">
    <source>
        <dbReference type="PROSITE" id="PS50059"/>
    </source>
</evidence>
<dbReference type="FunFam" id="3.10.50.40:FF:000001">
    <property type="entry name" value="Trigger factor"/>
    <property type="match status" value="1"/>
</dbReference>
<dbReference type="InterPro" id="IPR036611">
    <property type="entry name" value="Trigger_fac_ribosome-bd_sf"/>
</dbReference>
<evidence type="ECO:0000256" key="9">
    <source>
        <dbReference type="ARBA" id="ARBA00023306"/>
    </source>
</evidence>
<comment type="caution">
    <text evidence="17">The sequence shown here is derived from an EMBL/GenBank/DDBJ whole genome shotgun (WGS) entry which is preliminary data.</text>
</comment>
<dbReference type="PANTHER" id="PTHR30560:SF3">
    <property type="entry name" value="TRIGGER FACTOR-LIKE PROTEIN TIG, CHLOROPLASTIC"/>
    <property type="match status" value="1"/>
</dbReference>
<gene>
    <name evidence="12 17" type="primary">tig</name>
    <name evidence="17" type="ORF">AN619_10280</name>
</gene>
<feature type="coiled-coil region" evidence="15">
    <location>
        <begin position="260"/>
        <end position="287"/>
    </location>
</feature>
<dbReference type="Pfam" id="PF05697">
    <property type="entry name" value="Trigger_N"/>
    <property type="match status" value="1"/>
</dbReference>
<dbReference type="PATRIC" id="fig|520762.4.peg.1148"/>
<evidence type="ECO:0000256" key="8">
    <source>
        <dbReference type="ARBA" id="ARBA00023235"/>
    </source>
</evidence>
<keyword evidence="6 12" id="KW-0697">Rotamase</keyword>
<dbReference type="GO" id="GO:0015031">
    <property type="term" value="P:protein transport"/>
    <property type="evidence" value="ECO:0007669"/>
    <property type="project" value="UniProtKB-UniRule"/>
</dbReference>
<evidence type="ECO:0000256" key="2">
    <source>
        <dbReference type="ARBA" id="ARBA00005464"/>
    </source>
</evidence>
<keyword evidence="15" id="KW-0175">Coiled coil</keyword>
<dbReference type="GO" id="GO:0005737">
    <property type="term" value="C:cytoplasm"/>
    <property type="evidence" value="ECO:0007669"/>
    <property type="project" value="UniProtKB-SubCell"/>
</dbReference>
<keyword evidence="8 12" id="KW-0413">Isomerase</keyword>
<dbReference type="Gene3D" id="3.10.50.40">
    <property type="match status" value="1"/>
</dbReference>
<dbReference type="InterPro" id="IPR008881">
    <property type="entry name" value="Trigger_fac_ribosome-bd_bac"/>
</dbReference>
<dbReference type="Pfam" id="PF05698">
    <property type="entry name" value="Trigger_C"/>
    <property type="match status" value="1"/>
</dbReference>
<comment type="subcellular location">
    <subcellularLocation>
        <location evidence="12">Cytoplasm</location>
    </subcellularLocation>
    <text evidence="12">About half TF is bound to the ribosome near the polypeptide exit tunnel while the other half is free in the cytoplasm.</text>
</comment>
<evidence type="ECO:0000256" key="15">
    <source>
        <dbReference type="SAM" id="Coils"/>
    </source>
</evidence>
<keyword evidence="7 12" id="KW-0143">Chaperone</keyword>
<dbReference type="InterPro" id="IPR001179">
    <property type="entry name" value="PPIase_FKBP_dom"/>
</dbReference>
<dbReference type="PROSITE" id="PS50059">
    <property type="entry name" value="FKBP_PPIASE"/>
    <property type="match status" value="1"/>
</dbReference>
<evidence type="ECO:0000256" key="11">
    <source>
        <dbReference type="ARBA" id="ARBA00029986"/>
    </source>
</evidence>
<dbReference type="OrthoDB" id="9767721at2"/>
<dbReference type="GO" id="GO:0051083">
    <property type="term" value="P:'de novo' cotranslational protein folding"/>
    <property type="evidence" value="ECO:0007669"/>
    <property type="project" value="TreeGrafter"/>
</dbReference>
<evidence type="ECO:0000313" key="18">
    <source>
        <dbReference type="Proteomes" id="UP000070456"/>
    </source>
</evidence>
<comment type="catalytic activity">
    <reaction evidence="1 12 13">
        <text>[protein]-peptidylproline (omega=180) = [protein]-peptidylproline (omega=0)</text>
        <dbReference type="Rhea" id="RHEA:16237"/>
        <dbReference type="Rhea" id="RHEA-COMP:10747"/>
        <dbReference type="Rhea" id="RHEA-COMP:10748"/>
        <dbReference type="ChEBI" id="CHEBI:83833"/>
        <dbReference type="ChEBI" id="CHEBI:83834"/>
        <dbReference type="EC" id="5.2.1.8"/>
    </reaction>
</comment>
<dbReference type="Gene3D" id="1.10.3120.10">
    <property type="entry name" value="Trigger factor, C-terminal domain"/>
    <property type="match status" value="2"/>
</dbReference>
<dbReference type="InterPro" id="IPR037041">
    <property type="entry name" value="Trigger_fac_C_sf"/>
</dbReference>
<dbReference type="GO" id="GO:0003755">
    <property type="term" value="F:peptidyl-prolyl cis-trans isomerase activity"/>
    <property type="evidence" value="ECO:0007669"/>
    <property type="project" value="UniProtKB-UniRule"/>
</dbReference>
<dbReference type="RefSeq" id="WP_068555404.1">
    <property type="nucleotide sequence ID" value="NZ_LOEE01000027.1"/>
</dbReference>
<evidence type="ECO:0000256" key="13">
    <source>
        <dbReference type="PROSITE-ProRule" id="PRU00277"/>
    </source>
</evidence>
<dbReference type="GO" id="GO:0043022">
    <property type="term" value="F:ribosome binding"/>
    <property type="evidence" value="ECO:0007669"/>
    <property type="project" value="TreeGrafter"/>
</dbReference>
<dbReference type="GO" id="GO:0051301">
    <property type="term" value="P:cell division"/>
    <property type="evidence" value="ECO:0007669"/>
    <property type="project" value="UniProtKB-KW"/>
</dbReference>
<dbReference type="InterPro" id="IPR008880">
    <property type="entry name" value="Trigger_fac_C"/>
</dbReference>
<dbReference type="EC" id="5.2.1.8" evidence="3 12"/>
<evidence type="ECO:0000256" key="5">
    <source>
        <dbReference type="ARBA" id="ARBA00022618"/>
    </source>
</evidence>
<dbReference type="Pfam" id="PF00254">
    <property type="entry name" value="FKBP_C"/>
    <property type="match status" value="1"/>
</dbReference>